<dbReference type="InterPro" id="IPR036736">
    <property type="entry name" value="ACP-like_sf"/>
</dbReference>
<dbReference type="PROSITE" id="PS50075">
    <property type="entry name" value="CARRIER"/>
    <property type="match status" value="1"/>
</dbReference>
<protein>
    <submittedName>
        <fullName evidence="2">Acyl carrier protein</fullName>
    </submittedName>
</protein>
<dbReference type="Proteomes" id="UP000831684">
    <property type="component" value="Chromosome"/>
</dbReference>
<dbReference type="Pfam" id="PF00550">
    <property type="entry name" value="PP-binding"/>
    <property type="match status" value="1"/>
</dbReference>
<dbReference type="SUPFAM" id="SSF47336">
    <property type="entry name" value="ACP-like"/>
    <property type="match status" value="1"/>
</dbReference>
<dbReference type="EMBL" id="CP083239">
    <property type="protein sequence ID" value="UOK71186.1"/>
    <property type="molecule type" value="Genomic_DNA"/>
</dbReference>
<sequence>MQASFDSDRVLRWIVVYLAVISGEDSDTIDPDMPLSHFDLDSVDAVEMALQFETTFDRQIGAEFFLAANATVRGLAELIIANAAAHAD</sequence>
<reference evidence="2" key="1">
    <citation type="submission" date="2021-09" db="EMBL/GenBank/DDBJ databases">
        <title>Network and meta-omics reveal the key degrader and cooperation patterns in an efficient 1,4-dioxane-degrading microbial community.</title>
        <authorList>
            <person name="Dai C."/>
        </authorList>
    </citation>
    <scope>NUCLEOTIDE SEQUENCE</scope>
    <source>
        <strain evidence="2">ZM13</strain>
    </source>
</reference>
<dbReference type="KEGG" id="apol:K9D25_00205"/>
<evidence type="ECO:0000313" key="3">
    <source>
        <dbReference type="Proteomes" id="UP000831684"/>
    </source>
</evidence>
<dbReference type="RefSeq" id="WP_244378116.1">
    <property type="nucleotide sequence ID" value="NZ_CP083239.1"/>
</dbReference>
<name>A0A9E6ZT13_9HYPH</name>
<dbReference type="InterPro" id="IPR009081">
    <property type="entry name" value="PP-bd_ACP"/>
</dbReference>
<gene>
    <name evidence="2" type="ORF">K9D25_00205</name>
</gene>
<feature type="domain" description="Carrier" evidence="1">
    <location>
        <begin position="4"/>
        <end position="83"/>
    </location>
</feature>
<evidence type="ECO:0000259" key="1">
    <source>
        <dbReference type="PROSITE" id="PS50075"/>
    </source>
</evidence>
<organism evidence="2 3">
    <name type="scientific">Ancylobacter polymorphus</name>
    <dbReference type="NCBI Taxonomy" id="223390"/>
    <lineage>
        <taxon>Bacteria</taxon>
        <taxon>Pseudomonadati</taxon>
        <taxon>Pseudomonadota</taxon>
        <taxon>Alphaproteobacteria</taxon>
        <taxon>Hyphomicrobiales</taxon>
        <taxon>Xanthobacteraceae</taxon>
        <taxon>Ancylobacter</taxon>
    </lineage>
</organism>
<dbReference type="AlphaFoldDB" id="A0A9E6ZT13"/>
<dbReference type="Gene3D" id="1.10.1200.10">
    <property type="entry name" value="ACP-like"/>
    <property type="match status" value="1"/>
</dbReference>
<proteinExistence type="predicted"/>
<evidence type="ECO:0000313" key="2">
    <source>
        <dbReference type="EMBL" id="UOK71186.1"/>
    </source>
</evidence>
<accession>A0A9E6ZT13</accession>